<evidence type="ECO:0000313" key="1">
    <source>
        <dbReference type="EMBL" id="KXU13014.1"/>
    </source>
</evidence>
<dbReference type="RefSeq" id="WP_049551743.1">
    <property type="nucleotide sequence ID" value="NZ_CAMHZM010000016.1"/>
</dbReference>
<dbReference type="PATRIC" id="fig|28037.236.peg.1642"/>
<dbReference type="AlphaFoldDB" id="A0A139RE91"/>
<evidence type="ECO:0000313" key="2">
    <source>
        <dbReference type="Proteomes" id="UP000070779"/>
    </source>
</evidence>
<name>A0A139RE91_STRMT</name>
<dbReference type="EMBL" id="LQZD01000236">
    <property type="protein sequence ID" value="KXU13014.1"/>
    <property type="molecule type" value="Genomic_DNA"/>
</dbReference>
<dbReference type="Proteomes" id="UP000070779">
    <property type="component" value="Unassembled WGS sequence"/>
</dbReference>
<gene>
    <name evidence="1" type="ORF">SMIDD22_00827</name>
</gene>
<accession>A0A139RE91</accession>
<comment type="caution">
    <text evidence="1">The sequence shown here is derived from an EMBL/GenBank/DDBJ whole genome shotgun (WGS) entry which is preliminary data.</text>
</comment>
<proteinExistence type="predicted"/>
<sequence length="209" mass="23693">MKQRNRLLFLVLLFISIFLGACSQNSAQTEITGKGIVELINENRERVFFVANASSDTISKDDKITYIYFTKNGNVTSYAIGKEPEKTKDSSEEQVEITLKDITNKSIDEIKKLSEKNFYDKKEFDIVKGTIETDPSGNRTVAEKLEFTNKDKEKAEFLSKSLIYGQIYNQFYAGYSLEKSYLITEIPTKKSSVPFDKVGGKNIIENSGL</sequence>
<organism evidence="1 2">
    <name type="scientific">Streptococcus mitis</name>
    <dbReference type="NCBI Taxonomy" id="28037"/>
    <lineage>
        <taxon>Bacteria</taxon>
        <taxon>Bacillati</taxon>
        <taxon>Bacillota</taxon>
        <taxon>Bacilli</taxon>
        <taxon>Lactobacillales</taxon>
        <taxon>Streptococcaceae</taxon>
        <taxon>Streptococcus</taxon>
        <taxon>Streptococcus mitis group</taxon>
    </lineage>
</organism>
<protein>
    <submittedName>
        <fullName evidence="1">Uncharacterized protein</fullName>
    </submittedName>
</protein>
<dbReference type="PROSITE" id="PS51257">
    <property type="entry name" value="PROKAR_LIPOPROTEIN"/>
    <property type="match status" value="1"/>
</dbReference>
<reference evidence="1 2" key="1">
    <citation type="submission" date="2016-01" db="EMBL/GenBank/DDBJ databases">
        <title>Highly variable Streptococcus oralis are common among viridans streptococci isolated from primates.</title>
        <authorList>
            <person name="Denapaite D."/>
            <person name="Rieger M."/>
            <person name="Koendgen S."/>
            <person name="Brueckner R."/>
            <person name="Ochigava I."/>
            <person name="Kappeler P."/>
            <person name="Maetz-Rensing K."/>
            <person name="Leendertz F."/>
            <person name="Hakenbeck R."/>
        </authorList>
    </citation>
    <scope>NUCLEOTIDE SEQUENCE [LARGE SCALE GENOMIC DNA]</scope>
    <source>
        <strain evidence="1 2">DD22</strain>
    </source>
</reference>